<organism evidence="3 4">
    <name type="scientific">Penicillium argentinense</name>
    <dbReference type="NCBI Taxonomy" id="1131581"/>
    <lineage>
        <taxon>Eukaryota</taxon>
        <taxon>Fungi</taxon>
        <taxon>Dikarya</taxon>
        <taxon>Ascomycota</taxon>
        <taxon>Pezizomycotina</taxon>
        <taxon>Eurotiomycetes</taxon>
        <taxon>Eurotiomycetidae</taxon>
        <taxon>Eurotiales</taxon>
        <taxon>Aspergillaceae</taxon>
        <taxon>Penicillium</taxon>
    </lineage>
</organism>
<dbReference type="RefSeq" id="XP_056472897.1">
    <property type="nucleotide sequence ID" value="XM_056622091.1"/>
</dbReference>
<dbReference type="InterPro" id="IPR039535">
    <property type="entry name" value="ASST-like"/>
</dbReference>
<protein>
    <recommendedName>
        <fullName evidence="5">ASST-domain-containing protein</fullName>
    </recommendedName>
</protein>
<feature type="signal peptide" evidence="2">
    <location>
        <begin position="1"/>
        <end position="17"/>
    </location>
</feature>
<evidence type="ECO:0000256" key="2">
    <source>
        <dbReference type="SAM" id="SignalP"/>
    </source>
</evidence>
<keyword evidence="1" id="KW-0812">Transmembrane</keyword>
<feature type="transmembrane region" description="Helical" evidence="1">
    <location>
        <begin position="582"/>
        <end position="603"/>
    </location>
</feature>
<feature type="chain" id="PRO_5040825502" description="ASST-domain-containing protein" evidence="2">
    <location>
        <begin position="18"/>
        <end position="632"/>
    </location>
</feature>
<accession>A0A9W9K341</accession>
<keyword evidence="1" id="KW-1133">Transmembrane helix</keyword>
<dbReference type="OrthoDB" id="5427350at2759"/>
<dbReference type="Pfam" id="PF14269">
    <property type="entry name" value="Arylsulfotran_2"/>
    <property type="match status" value="1"/>
</dbReference>
<keyword evidence="4" id="KW-1185">Reference proteome</keyword>
<dbReference type="EMBL" id="JAPQKI010000009">
    <property type="protein sequence ID" value="KAJ5090916.1"/>
    <property type="molecule type" value="Genomic_DNA"/>
</dbReference>
<evidence type="ECO:0000256" key="1">
    <source>
        <dbReference type="SAM" id="Phobius"/>
    </source>
</evidence>
<dbReference type="Proteomes" id="UP001149074">
    <property type="component" value="Unassembled WGS sequence"/>
</dbReference>
<dbReference type="AlphaFoldDB" id="A0A9W9K341"/>
<dbReference type="PANTHER" id="PTHR35340">
    <property type="entry name" value="PQQ ENZYME REPEAT PROTEIN-RELATED"/>
    <property type="match status" value="1"/>
</dbReference>
<reference evidence="3" key="1">
    <citation type="submission" date="2022-11" db="EMBL/GenBank/DDBJ databases">
        <authorList>
            <person name="Petersen C."/>
        </authorList>
    </citation>
    <scope>NUCLEOTIDE SEQUENCE</scope>
    <source>
        <strain evidence="3">IBT 30761</strain>
    </source>
</reference>
<keyword evidence="1" id="KW-0472">Membrane</keyword>
<reference evidence="3" key="2">
    <citation type="journal article" date="2023" name="IMA Fungus">
        <title>Comparative genomic study of the Penicillium genus elucidates a diverse pangenome and 15 lateral gene transfer events.</title>
        <authorList>
            <person name="Petersen C."/>
            <person name="Sorensen T."/>
            <person name="Nielsen M.R."/>
            <person name="Sondergaard T.E."/>
            <person name="Sorensen J.L."/>
            <person name="Fitzpatrick D.A."/>
            <person name="Frisvad J.C."/>
            <person name="Nielsen K.L."/>
        </authorList>
    </citation>
    <scope>NUCLEOTIDE SEQUENCE</scope>
    <source>
        <strain evidence="3">IBT 30761</strain>
    </source>
</reference>
<comment type="caution">
    <text evidence="3">The sequence shown here is derived from an EMBL/GenBank/DDBJ whole genome shotgun (WGS) entry which is preliminary data.</text>
</comment>
<dbReference type="InterPro" id="IPR053143">
    <property type="entry name" value="Arylsulfate_ST"/>
</dbReference>
<proteinExistence type="predicted"/>
<sequence length="632" mass="71040">MLFLGGLICLFLHGAAAERQDEDLFSFVTLPEVRAPRFEVTHIDRDRQLPGYWFIAPYGQINPEEPTQKYMQYQVGPYIYDNEGELIWAGSPMTDNRNVFDFKANWNVDENPHLSFILQHDYNTDSDKGSGMILGSDYNIEHHVGVLNDLSAFNMHEFNILDGGKTGLACTYRSQLTDLDDFDRPDEESWVVTGGFVELDVESSAILFEWDSFDKISLSESVVFHAWDGTRGEPGWDYVHINSVDKNGNGDYLISMRFTNTIYMISGTDGEIMWRLGGIKSDFDMDFTFSKQHDVKFVESNGTHHVISIMNNASDESENDEDISSALFIELDTDASPMTATVIRRIDRPDGELTRLRGNVQQLPNGNSFIGWSKQGYHSEHAPNGDILLSARFSSDRFSSYRSYKFDWIGRPSAPPDLVASVYGTSEEDMMTVIYVSWNGATDVAVWEFYARSFDHGKDVLIGSTNKTSFETMYIAEGFMDWITAKAVDEDGNALSTSTLYRTDIPESWKSSGFDQSLPDPSPDDPEILQAIQEKVESGDYGDVKSSSATAEGRKAAVYAATKEVAQSVYKAYGMIRLLENIVMFVLAVCCVGGILAGVWHFVRRRKLRSYQHVPSDEAPAEEVNKTLNGNE</sequence>
<evidence type="ECO:0000313" key="3">
    <source>
        <dbReference type="EMBL" id="KAJ5090916.1"/>
    </source>
</evidence>
<dbReference type="PANTHER" id="PTHR35340:SF8">
    <property type="entry name" value="ASST-DOMAIN-CONTAINING PROTEIN"/>
    <property type="match status" value="1"/>
</dbReference>
<gene>
    <name evidence="3" type="ORF">N7532_009600</name>
</gene>
<evidence type="ECO:0000313" key="4">
    <source>
        <dbReference type="Proteomes" id="UP001149074"/>
    </source>
</evidence>
<keyword evidence="2" id="KW-0732">Signal</keyword>
<evidence type="ECO:0008006" key="5">
    <source>
        <dbReference type="Google" id="ProtNLM"/>
    </source>
</evidence>
<dbReference type="GeneID" id="81361070"/>
<name>A0A9W9K341_9EURO</name>